<organism evidence="6">
    <name type="scientific">Microbotryum lychnidis-dioicae (strain p1A1 Lamole / MvSl-1064)</name>
    <name type="common">Anther smut fungus</name>
    <dbReference type="NCBI Taxonomy" id="683840"/>
    <lineage>
        <taxon>Eukaryota</taxon>
        <taxon>Fungi</taxon>
        <taxon>Dikarya</taxon>
        <taxon>Basidiomycota</taxon>
        <taxon>Pucciniomycotina</taxon>
        <taxon>Microbotryomycetes</taxon>
        <taxon>Microbotryales</taxon>
        <taxon>Microbotryaceae</taxon>
        <taxon>Microbotryum</taxon>
    </lineage>
</organism>
<dbReference type="InterPro" id="IPR009000">
    <property type="entry name" value="Transl_B-barrel_sf"/>
</dbReference>
<dbReference type="PANTHER" id="PTHR43721:SF9">
    <property type="entry name" value="GTP-BINDING PROTEIN 1"/>
    <property type="match status" value="1"/>
</dbReference>
<dbReference type="EMBL" id="AEIJ01000082">
    <property type="status" value="NOT_ANNOTATED_CDS"/>
    <property type="molecule type" value="Genomic_DNA"/>
</dbReference>
<dbReference type="FunFam" id="2.40.30.10:FF:000014">
    <property type="entry name" value="Probable GTP-binding protein 1"/>
    <property type="match status" value="1"/>
</dbReference>
<evidence type="ECO:0000256" key="4">
    <source>
        <dbReference type="SAM" id="MobiDB-lite"/>
    </source>
</evidence>
<evidence type="ECO:0000313" key="7">
    <source>
        <dbReference type="EnsemblFungi" id="MVLG_00946T0"/>
    </source>
</evidence>
<dbReference type="InterPro" id="IPR050055">
    <property type="entry name" value="EF-Tu_GTPase"/>
</dbReference>
<dbReference type="CDD" id="cd03708">
    <property type="entry name" value="GTPBP_III"/>
    <property type="match status" value="1"/>
</dbReference>
<accession>U5H0L8</accession>
<evidence type="ECO:0000256" key="2">
    <source>
        <dbReference type="ARBA" id="ARBA00022741"/>
    </source>
</evidence>
<gene>
    <name evidence="6" type="ORF">MVLG_00946</name>
</gene>
<evidence type="ECO:0000313" key="6">
    <source>
        <dbReference type="EMBL" id="KDE08845.1"/>
    </source>
</evidence>
<dbReference type="GO" id="GO:0003746">
    <property type="term" value="F:translation elongation factor activity"/>
    <property type="evidence" value="ECO:0007669"/>
    <property type="project" value="TreeGrafter"/>
</dbReference>
<dbReference type="Gene3D" id="2.40.30.10">
    <property type="entry name" value="Translation factors"/>
    <property type="match status" value="2"/>
</dbReference>
<reference evidence="6" key="2">
    <citation type="submission" date="2010-11" db="EMBL/GenBank/DDBJ databases">
        <authorList>
            <consortium name="The Broad Institute Genome Sequencing Platform"/>
            <person name="Earl A."/>
            <person name="Ward D."/>
            <person name="Feldgarden M."/>
            <person name="Gevers D."/>
            <person name="Butler R."/>
            <person name="Young S.K."/>
            <person name="Zeng Q."/>
            <person name="Gargeya S."/>
            <person name="Fitzgerald M."/>
            <person name="Haas B."/>
            <person name="Abouelleil A."/>
            <person name="Alvarado L."/>
            <person name="Arachchi H.M."/>
            <person name="Berlin A."/>
            <person name="Brown A."/>
            <person name="Chapman S.B."/>
            <person name="Chen Z."/>
            <person name="Dunbar C."/>
            <person name="Freedman E."/>
            <person name="Gearin G."/>
            <person name="Gellesch M."/>
            <person name="Goldberg J."/>
            <person name="Griggs A."/>
            <person name="Gujja S."/>
            <person name="Heilman E."/>
            <person name="Heiman D."/>
            <person name="Howarth C."/>
            <person name="Larson L."/>
            <person name="Lui A."/>
            <person name="MacDonald P.J.P."/>
            <person name="Mehta T."/>
            <person name="Montmayeur A."/>
            <person name="Murphy C."/>
            <person name="Neiman D."/>
            <person name="Pearson M."/>
            <person name="Priest M."/>
            <person name="Roberts A."/>
            <person name="Saif S."/>
            <person name="Shea T."/>
            <person name="Shenoy N."/>
            <person name="Sisk P."/>
            <person name="Stolte C."/>
            <person name="Sykes S."/>
            <person name="White J."/>
            <person name="Yandava C."/>
            <person name="Wortman J."/>
            <person name="Nusbaum C."/>
            <person name="Birren B."/>
        </authorList>
    </citation>
    <scope>NUCLEOTIDE SEQUENCE</scope>
    <source>
        <strain evidence="6">P1A1 Lamole</strain>
    </source>
</reference>
<proteinExistence type="inferred from homology"/>
<name>U5H0L8_USTV1</name>
<dbReference type="STRING" id="683840.U5H0L8"/>
<reference evidence="6 8" key="3">
    <citation type="journal article" date="2015" name="BMC Genomics">
        <title>Sex and parasites: genomic and transcriptomic analysis of Microbotryum lychnidis-dioicae, the biotrophic and plant-castrating anther smut fungus.</title>
        <authorList>
            <person name="Perlin M.H."/>
            <person name="Amselem J."/>
            <person name="Fontanillas E."/>
            <person name="Toh S.S."/>
            <person name="Chen Z."/>
            <person name="Goldberg J."/>
            <person name="Duplessis S."/>
            <person name="Henrissat B."/>
            <person name="Young S."/>
            <person name="Zeng Q."/>
            <person name="Aguileta G."/>
            <person name="Petit E."/>
            <person name="Badouin H."/>
            <person name="Andrews J."/>
            <person name="Razeeq D."/>
            <person name="Gabaldon T."/>
            <person name="Quesneville H."/>
            <person name="Giraud T."/>
            <person name="Hood M.E."/>
            <person name="Schultz D.J."/>
            <person name="Cuomo C.A."/>
        </authorList>
    </citation>
    <scope>NUCLEOTIDE SEQUENCE [LARGE SCALE GENOMIC DNA]</scope>
    <source>
        <strain evidence="8">p1A1 Lamole</strain>
        <strain evidence="6">P1A1 Lamole</strain>
    </source>
</reference>
<dbReference type="CDD" id="cd04165">
    <property type="entry name" value="GTPBP1_like"/>
    <property type="match status" value="1"/>
</dbReference>
<dbReference type="AlphaFoldDB" id="U5H0L8"/>
<dbReference type="Pfam" id="PF00009">
    <property type="entry name" value="GTP_EFTU"/>
    <property type="match status" value="1"/>
</dbReference>
<dbReference type="InterPro" id="IPR009001">
    <property type="entry name" value="Transl_elong_EF1A/Init_IF2_C"/>
</dbReference>
<evidence type="ECO:0000256" key="3">
    <source>
        <dbReference type="ARBA" id="ARBA00023134"/>
    </source>
</evidence>
<dbReference type="InParanoid" id="U5H0L8"/>
<dbReference type="EMBL" id="GL541647">
    <property type="protein sequence ID" value="KDE08845.1"/>
    <property type="molecule type" value="Genomic_DNA"/>
</dbReference>
<dbReference type="HOGENOM" id="CLU_012821_0_1_1"/>
<dbReference type="EnsemblFungi" id="MVLG_00946T0">
    <property type="protein sequence ID" value="MVLG_00946T0"/>
    <property type="gene ID" value="MVLG_00946"/>
</dbReference>
<dbReference type="InterPro" id="IPR035531">
    <property type="entry name" value="GTPBP1-like"/>
</dbReference>
<feature type="compositionally biased region" description="Polar residues" evidence="4">
    <location>
        <begin position="227"/>
        <end position="239"/>
    </location>
</feature>
<dbReference type="CDD" id="cd03694">
    <property type="entry name" value="GTPBP_II"/>
    <property type="match status" value="1"/>
</dbReference>
<evidence type="ECO:0000259" key="5">
    <source>
        <dbReference type="PROSITE" id="PS51722"/>
    </source>
</evidence>
<keyword evidence="8" id="KW-1185">Reference proteome</keyword>
<dbReference type="Proteomes" id="UP000017200">
    <property type="component" value="Unassembled WGS sequence"/>
</dbReference>
<keyword evidence="2" id="KW-0547">Nucleotide-binding</keyword>
<sequence length="736" mass="79267">MSTSTPSSMLNPPRTTRHEKRLLSATPLPPTERTSLKQFQDQLEQAHQKEAMARVQAHHHHLHSQSTVQDKLAKLSLGGTGQVNVGADAATPLADSHHLMEQTDNNAEVVDDDDEDPRPLRDRLLTPTERSNAALASLLARTLHLQHGELELHFGSHNLTSTSLSSLFDVPESSLPADSEPPPPTPLQVKQIVETIQTLAHEIGADASVLHNPFDEAHLDTRPNPPELTTTPSAVNDEATTQRWSNKALRILVRKIAESAQDLNEVRVAVVGNVDAGKSSLLGVLTKGRLDDGRGRARVSLFRHKHEIESGRTSSVGMELLGFTSKGQAVMPEAAHAALLEKSTHPIPAASTSPEPETPVFQQGTGLRKQQLSWEEISARASKVISFSDLAGHERYLKTTLFGLTATSPDFVLLIVGANAGLIGMSKEHLSVALALSVPVVCVVTKIDSTPAHVLEQTIKQLVKILRSPGCRKTPVFVKDPGMACELACSFAQAKACPIFLVSNVTGQGLNLIKTFLNVAPIASKAHFPLDADFEFSISDVFSVPFVGAVTSGTIMSGVVNVGDTVLLGPDSLGGFVTTAVKSIQRKRVNVNRAEAGQSVSFALKRIKRSQIRKGMVLLAKTEIPPVAVSRFEGQVLILYHNTLISSHYQAMMHLGPIRQTVQIEAIVDKACIRTGDRATVQFRFIKHAEFIRVGDRFLFREGRTKALGVVTKLIQNVKSGGVVGSGLGGGGAMVG</sequence>
<dbReference type="OMA" id="HKQDINA"/>
<reference evidence="7" key="4">
    <citation type="submission" date="2015-06" db="UniProtKB">
        <authorList>
            <consortium name="EnsemblFungi"/>
        </authorList>
    </citation>
    <scope>IDENTIFICATION</scope>
</reference>
<dbReference type="GO" id="GO:0005525">
    <property type="term" value="F:GTP binding"/>
    <property type="evidence" value="ECO:0007669"/>
    <property type="project" value="UniProtKB-KW"/>
</dbReference>
<comment type="similarity">
    <text evidence="1">Belongs to the TRAFAC class translation factor GTPase superfamily. Classic translation factor GTPase family. EF-Tu/EF-1A subfamily.</text>
</comment>
<dbReference type="SUPFAM" id="SSF52540">
    <property type="entry name" value="P-loop containing nucleoside triphosphate hydrolases"/>
    <property type="match status" value="1"/>
</dbReference>
<feature type="domain" description="Tr-type G" evidence="5">
    <location>
        <begin position="263"/>
        <end position="525"/>
    </location>
</feature>
<protein>
    <recommendedName>
        <fullName evidence="5">Tr-type G domain-containing protein</fullName>
    </recommendedName>
</protein>
<feature type="compositionally biased region" description="Polar residues" evidence="4">
    <location>
        <begin position="1"/>
        <end position="14"/>
    </location>
</feature>
<dbReference type="Pfam" id="PF03144">
    <property type="entry name" value="GTP_EFTU_D2"/>
    <property type="match status" value="1"/>
</dbReference>
<evidence type="ECO:0000256" key="1">
    <source>
        <dbReference type="ARBA" id="ARBA00007249"/>
    </source>
</evidence>
<dbReference type="OrthoDB" id="248233at2759"/>
<dbReference type="Gene3D" id="3.40.50.300">
    <property type="entry name" value="P-loop containing nucleotide triphosphate hydrolases"/>
    <property type="match status" value="1"/>
</dbReference>
<dbReference type="PANTHER" id="PTHR43721">
    <property type="entry name" value="ELONGATION FACTOR TU-RELATED"/>
    <property type="match status" value="1"/>
</dbReference>
<evidence type="ECO:0000313" key="8">
    <source>
        <dbReference type="Proteomes" id="UP000017200"/>
    </source>
</evidence>
<feature type="region of interest" description="Disordered" evidence="4">
    <location>
        <begin position="220"/>
        <end position="239"/>
    </location>
</feature>
<reference evidence="8" key="1">
    <citation type="submission" date="2010-11" db="EMBL/GenBank/DDBJ databases">
        <title>The genome sequence of Microbotryum violaceum strain p1A1 Lamole.</title>
        <authorList>
            <person name="Cuomo C."/>
            <person name="Perlin M."/>
            <person name="Young S.K."/>
            <person name="Zeng Q."/>
            <person name="Gargeya S."/>
            <person name="Alvarado L."/>
            <person name="Berlin A."/>
            <person name="Chapman S.B."/>
            <person name="Chen Z."/>
            <person name="Freedman E."/>
            <person name="Gellesch M."/>
            <person name="Goldberg J."/>
            <person name="Griggs A."/>
            <person name="Gujja S."/>
            <person name="Heilman E."/>
            <person name="Heiman D."/>
            <person name="Howarth C."/>
            <person name="Mehta T."/>
            <person name="Neiman D."/>
            <person name="Pearson M."/>
            <person name="Roberts A."/>
            <person name="Saif S."/>
            <person name="Shea T."/>
            <person name="Shenoy N."/>
            <person name="Sisk P."/>
            <person name="Stolte C."/>
            <person name="Sykes S."/>
            <person name="White J."/>
            <person name="Yandava C."/>
            <person name="Haas B."/>
            <person name="Nusbaum C."/>
            <person name="Birren B."/>
        </authorList>
    </citation>
    <scope>NUCLEOTIDE SEQUENCE [LARGE SCALE GENOMIC DNA]</scope>
    <source>
        <strain evidence="8">p1A1 Lamole</strain>
    </source>
</reference>
<dbReference type="PROSITE" id="PS51722">
    <property type="entry name" value="G_TR_2"/>
    <property type="match status" value="1"/>
</dbReference>
<dbReference type="InterPro" id="IPR000795">
    <property type="entry name" value="T_Tr_GTP-bd_dom"/>
</dbReference>
<dbReference type="SUPFAM" id="SSF50465">
    <property type="entry name" value="EF-Tu/eEF-1alpha/eIF2-gamma C-terminal domain"/>
    <property type="match status" value="1"/>
</dbReference>
<dbReference type="GO" id="GO:0003924">
    <property type="term" value="F:GTPase activity"/>
    <property type="evidence" value="ECO:0007669"/>
    <property type="project" value="InterPro"/>
</dbReference>
<feature type="region of interest" description="Disordered" evidence="4">
    <location>
        <begin position="1"/>
        <end position="32"/>
    </location>
</feature>
<keyword evidence="3" id="KW-0342">GTP-binding</keyword>
<dbReference type="InterPro" id="IPR004161">
    <property type="entry name" value="EFTu-like_2"/>
</dbReference>
<dbReference type="InterPro" id="IPR027417">
    <property type="entry name" value="P-loop_NTPase"/>
</dbReference>
<dbReference type="SUPFAM" id="SSF50447">
    <property type="entry name" value="Translation proteins"/>
    <property type="match status" value="1"/>
</dbReference>